<reference evidence="3" key="1">
    <citation type="submission" date="2014-03" db="EMBL/GenBank/DDBJ databases">
        <authorList>
            <person name="Urmite Genomes U."/>
        </authorList>
    </citation>
    <scope>NUCLEOTIDE SEQUENCE [LARGE SCALE GENOMIC DNA]</scope>
    <source>
        <strain evidence="3">HD-03</strain>
    </source>
</reference>
<feature type="coiled-coil region" evidence="1">
    <location>
        <begin position="45"/>
        <end position="77"/>
    </location>
</feature>
<name>A0A024P951_9BACI</name>
<comment type="caution">
    <text evidence="2">The sequence shown here is derived from an EMBL/GenBank/DDBJ whole genome shotgun (WGS) entry which is preliminary data.</text>
</comment>
<evidence type="ECO:0000313" key="2">
    <source>
        <dbReference type="EMBL" id="CDQ24952.1"/>
    </source>
</evidence>
<evidence type="ECO:0000313" key="3">
    <source>
        <dbReference type="Proteomes" id="UP000028868"/>
    </source>
</evidence>
<gene>
    <name evidence="2" type="ORF">BN983_03253</name>
</gene>
<dbReference type="RefSeq" id="WP_035510241.1">
    <property type="nucleotide sequence ID" value="NZ_CCDH010000003.1"/>
</dbReference>
<organism evidence="2 3">
    <name type="scientific">Halobacillus karajensis</name>
    <dbReference type="NCBI Taxonomy" id="195088"/>
    <lineage>
        <taxon>Bacteria</taxon>
        <taxon>Bacillati</taxon>
        <taxon>Bacillota</taxon>
        <taxon>Bacilli</taxon>
        <taxon>Bacillales</taxon>
        <taxon>Bacillaceae</taxon>
        <taxon>Halobacillus</taxon>
    </lineage>
</organism>
<dbReference type="AlphaFoldDB" id="A0A024P951"/>
<dbReference type="EMBL" id="CCDI010000004">
    <property type="protein sequence ID" value="CDQ24952.1"/>
    <property type="molecule type" value="Genomic_DNA"/>
</dbReference>
<dbReference type="Proteomes" id="UP000028868">
    <property type="component" value="Unassembled WGS sequence"/>
</dbReference>
<reference evidence="2 3" key="2">
    <citation type="submission" date="2014-05" db="EMBL/GenBank/DDBJ databases">
        <title>Draft genome sequence of Halobacillus karajensis HK-03.</title>
        <authorList>
            <person name="Khelaifia S."/>
            <person name="Croce O."/>
            <person name="Lagier J.C."/>
            <person name="Raoult D."/>
        </authorList>
    </citation>
    <scope>NUCLEOTIDE SEQUENCE [LARGE SCALE GENOMIC DNA]</scope>
    <source>
        <strain evidence="2 3">HD-03</strain>
    </source>
</reference>
<evidence type="ECO:0000256" key="1">
    <source>
        <dbReference type="SAM" id="Coils"/>
    </source>
</evidence>
<keyword evidence="3" id="KW-1185">Reference proteome</keyword>
<sequence>MTLNMDRINKHFEGMNNERNKIAREFEVLKRDRHKYATDYFQKQKQELEGKMQAVKAERVAAAKQELDAMYQELKQVDYISRPDKIGGRDIVTTSDETLYELKRMNDMAVWRDQLEDADSPEELKELHSKNYRDPDFERLFNREMKKRTKGGSENALQYGNLKHELEQEPPEASEYKQYQSLLTFLGNNKQWPAGLESNGIHDKGNMQFEQLIPNEHS</sequence>
<accession>A0A024P951</accession>
<keyword evidence="1" id="KW-0175">Coiled coil</keyword>
<proteinExistence type="predicted"/>
<protein>
    <submittedName>
        <fullName evidence="2">Uncharacterized protein</fullName>
    </submittedName>
</protein>